<comment type="caution">
    <text evidence="2">The sequence shown here is derived from an EMBL/GenBank/DDBJ whole genome shotgun (WGS) entry which is preliminary data.</text>
</comment>
<dbReference type="Gene3D" id="2.60.40.10">
    <property type="entry name" value="Immunoglobulins"/>
    <property type="match status" value="1"/>
</dbReference>
<dbReference type="AlphaFoldDB" id="A0AAE3MJE6"/>
<sequence>YSVIVSANGCVSPESDATTVTVNAIPAKPSISAGSATTFCDGGSVTLTSTTDASYSYQWYKGSVAISGATGSTYSATTSGDYSVIVSANGCVSPESDATTVTVNAIPAKPSISA</sequence>
<dbReference type="RefSeq" id="WP_301202733.1">
    <property type="nucleotide sequence ID" value="NZ_JAPDPI010000168.1"/>
</dbReference>
<evidence type="ECO:0000313" key="3">
    <source>
        <dbReference type="Proteomes" id="UP001207408"/>
    </source>
</evidence>
<gene>
    <name evidence="2" type="ORF">OM074_21340</name>
</gene>
<protein>
    <recommendedName>
        <fullName evidence="1">Ig-like domain-containing protein</fullName>
    </recommendedName>
</protein>
<evidence type="ECO:0000313" key="2">
    <source>
        <dbReference type="EMBL" id="MCW3808172.1"/>
    </source>
</evidence>
<dbReference type="Pfam" id="PF19081">
    <property type="entry name" value="Ig_7"/>
    <property type="match status" value="1"/>
</dbReference>
<dbReference type="InterPro" id="IPR044023">
    <property type="entry name" value="Ig_7"/>
</dbReference>
<feature type="non-terminal residue" evidence="2">
    <location>
        <position position="1"/>
    </location>
</feature>
<dbReference type="Proteomes" id="UP001207408">
    <property type="component" value="Unassembled WGS sequence"/>
</dbReference>
<accession>A0AAE3MJE6</accession>
<dbReference type="EMBL" id="JAPDPI010000168">
    <property type="protein sequence ID" value="MCW3808172.1"/>
    <property type="molecule type" value="Genomic_DNA"/>
</dbReference>
<keyword evidence="3" id="KW-1185">Reference proteome</keyword>
<proteinExistence type="predicted"/>
<feature type="non-terminal residue" evidence="2">
    <location>
        <position position="114"/>
    </location>
</feature>
<organism evidence="2 3">
    <name type="scientific">Plebeiibacterium marinum</name>
    <dbReference type="NCBI Taxonomy" id="2992111"/>
    <lineage>
        <taxon>Bacteria</taxon>
        <taxon>Pseudomonadati</taxon>
        <taxon>Bacteroidota</taxon>
        <taxon>Bacteroidia</taxon>
        <taxon>Marinilabiliales</taxon>
        <taxon>Marinilabiliaceae</taxon>
        <taxon>Plebeiibacterium</taxon>
    </lineage>
</organism>
<reference evidence="2" key="1">
    <citation type="submission" date="2022-10" db="EMBL/GenBank/DDBJ databases">
        <authorList>
            <person name="Yu W.X."/>
        </authorList>
    </citation>
    <scope>NUCLEOTIDE SEQUENCE</scope>
    <source>
        <strain evidence="2">D04</strain>
    </source>
</reference>
<feature type="domain" description="Ig-like" evidence="1">
    <location>
        <begin position="26"/>
        <end position="104"/>
    </location>
</feature>
<evidence type="ECO:0000259" key="1">
    <source>
        <dbReference type="Pfam" id="PF19081"/>
    </source>
</evidence>
<dbReference type="InterPro" id="IPR013783">
    <property type="entry name" value="Ig-like_fold"/>
</dbReference>
<name>A0AAE3MJE6_9BACT</name>